<evidence type="ECO:0000313" key="3">
    <source>
        <dbReference type="Proteomes" id="UP000887568"/>
    </source>
</evidence>
<dbReference type="Proteomes" id="UP000887568">
    <property type="component" value="Unplaced"/>
</dbReference>
<evidence type="ECO:0000259" key="1">
    <source>
        <dbReference type="Pfam" id="PF13649"/>
    </source>
</evidence>
<dbReference type="InterPro" id="IPR029063">
    <property type="entry name" value="SAM-dependent_MTases_sf"/>
</dbReference>
<dbReference type="OMA" id="EWAVSIN"/>
<name>A0A913Z4Y6_PATMI</name>
<dbReference type="PANTHER" id="PTHR43464">
    <property type="entry name" value="METHYLTRANSFERASE"/>
    <property type="match status" value="1"/>
</dbReference>
<protein>
    <recommendedName>
        <fullName evidence="1">Methyltransferase domain-containing protein</fullName>
    </recommendedName>
</protein>
<dbReference type="Gene3D" id="3.40.50.150">
    <property type="entry name" value="Vaccinia Virus protein VP39"/>
    <property type="match status" value="2"/>
</dbReference>
<proteinExistence type="predicted"/>
<dbReference type="SUPFAM" id="SSF53335">
    <property type="entry name" value="S-adenosyl-L-methionine-dependent methyltransferases"/>
    <property type="match status" value="2"/>
</dbReference>
<dbReference type="AlphaFoldDB" id="A0A913Z4Y6"/>
<dbReference type="OrthoDB" id="8300214at2759"/>
<feature type="domain" description="Methyltransferase" evidence="1">
    <location>
        <begin position="36"/>
        <end position="129"/>
    </location>
</feature>
<dbReference type="GO" id="GO:0010420">
    <property type="term" value="F:polyprenyldihydroxybenzoate methyltransferase activity"/>
    <property type="evidence" value="ECO:0007669"/>
    <property type="project" value="TreeGrafter"/>
</dbReference>
<reference evidence="2" key="1">
    <citation type="submission" date="2022-11" db="UniProtKB">
        <authorList>
            <consortium name="EnsemblMetazoa"/>
        </authorList>
    </citation>
    <scope>IDENTIFICATION</scope>
</reference>
<dbReference type="EnsemblMetazoa" id="XM_038189877.1">
    <property type="protein sequence ID" value="XP_038045805.1"/>
    <property type="gene ID" value="LOC119720254"/>
</dbReference>
<evidence type="ECO:0000313" key="2">
    <source>
        <dbReference type="EnsemblMetazoa" id="XP_038045805.1"/>
    </source>
</evidence>
<sequence>MNFSASNDYCGDGRFAQHSVIMQHIDKLELRPGEAVLDVGCGTGEETKSMAGKVKSVTGIDASEEMVTVAVKTNSASNVAYSQWDARAVGDNPDWRERFDKAVCFFVLHWIPEETQALRSISACLKPGGQALIIISFGNHDDSFFLPRATSFLKSHEKWGAFVQDYKSSLHLWDLSVQETQKVFKACGWAEAKCEVRRHELVLSEIQLKSSNDYCGDGRFVQHSVIMQHIDKLELRPGDTVLDVGCGTGEETKSMAGKVKSVTGIDASEEMVTVAVKTNSAPNVAYSQWDARAVGDNPDWRERFDKAVCFFVLHWIPEETQALRSISACLKPGGQALIIISFGNHDSFFLPRATSFLKSHEKWGAFVQDYKSSLHLWDLSVQETQKVLKACGWAEAKCEVRRHELVLSEIQLKLFLKTCLGEIPLIPAEDYLQDL</sequence>
<dbReference type="RefSeq" id="XP_038045805.1">
    <property type="nucleotide sequence ID" value="XM_038189877.1"/>
</dbReference>
<dbReference type="CDD" id="cd02440">
    <property type="entry name" value="AdoMet_MTases"/>
    <property type="match status" value="2"/>
</dbReference>
<feature type="domain" description="Methyltransferase" evidence="1">
    <location>
        <begin position="241"/>
        <end position="334"/>
    </location>
</feature>
<dbReference type="PANTHER" id="PTHR43464:SF23">
    <property type="entry name" value="JUVENILE HORMONE ACID O-METHYLTRANSFERASE"/>
    <property type="match status" value="1"/>
</dbReference>
<accession>A0A913Z4Y6</accession>
<organism evidence="2 3">
    <name type="scientific">Patiria miniata</name>
    <name type="common">Bat star</name>
    <name type="synonym">Asterina miniata</name>
    <dbReference type="NCBI Taxonomy" id="46514"/>
    <lineage>
        <taxon>Eukaryota</taxon>
        <taxon>Metazoa</taxon>
        <taxon>Echinodermata</taxon>
        <taxon>Eleutherozoa</taxon>
        <taxon>Asterozoa</taxon>
        <taxon>Asteroidea</taxon>
        <taxon>Valvatacea</taxon>
        <taxon>Valvatida</taxon>
        <taxon>Asterinidae</taxon>
        <taxon>Patiria</taxon>
    </lineage>
</organism>
<keyword evidence="3" id="KW-1185">Reference proteome</keyword>
<dbReference type="GeneID" id="119720254"/>
<dbReference type="InterPro" id="IPR041698">
    <property type="entry name" value="Methyltransf_25"/>
</dbReference>
<dbReference type="Pfam" id="PF13649">
    <property type="entry name" value="Methyltransf_25"/>
    <property type="match status" value="2"/>
</dbReference>